<keyword evidence="4 8" id="KW-0732">Signal</keyword>
<evidence type="ECO:0000259" key="9">
    <source>
        <dbReference type="PROSITE" id="PS50184"/>
    </source>
</evidence>
<feature type="domain" description="EMI" evidence="11">
    <location>
        <begin position="76"/>
        <end position="153"/>
    </location>
</feature>
<dbReference type="PROSITE" id="PS00280">
    <property type="entry name" value="BPTI_KUNITZ_1"/>
    <property type="match status" value="5"/>
</dbReference>
<dbReference type="GeneID" id="100180559"/>
<dbReference type="InParanoid" id="F6WZE9"/>
<dbReference type="Gene3D" id="1.20.5.320">
    <property type="entry name" value="6-Phosphogluconate Dehydrogenase, domain 3"/>
    <property type="match status" value="1"/>
</dbReference>
<protein>
    <submittedName>
        <fullName evidence="12">Papilin-like</fullName>
    </submittedName>
</protein>
<feature type="domain" description="BPTI/Kunitz inhibitor" evidence="10">
    <location>
        <begin position="646"/>
        <end position="696"/>
    </location>
</feature>
<reference evidence="12" key="3">
    <citation type="submission" date="2025-09" db="UniProtKB">
        <authorList>
            <consortium name="Ensembl"/>
        </authorList>
    </citation>
    <scope>IDENTIFICATION</scope>
</reference>
<dbReference type="InterPro" id="IPR008160">
    <property type="entry name" value="Collagen"/>
</dbReference>
<feature type="region of interest" description="Disordered" evidence="7">
    <location>
        <begin position="874"/>
        <end position="903"/>
    </location>
</feature>
<evidence type="ECO:0000256" key="1">
    <source>
        <dbReference type="ARBA" id="ARBA00004613"/>
    </source>
</evidence>
<reference evidence="12" key="2">
    <citation type="submission" date="2025-08" db="UniProtKB">
        <authorList>
            <consortium name="Ensembl"/>
        </authorList>
    </citation>
    <scope>IDENTIFICATION</scope>
</reference>
<dbReference type="InterPro" id="IPR050098">
    <property type="entry name" value="TFPI/VKTCI-like"/>
</dbReference>
<dbReference type="PRINTS" id="PR00759">
    <property type="entry name" value="BASICPTASE"/>
</dbReference>
<evidence type="ECO:0000256" key="3">
    <source>
        <dbReference type="ARBA" id="ARBA00022690"/>
    </source>
</evidence>
<dbReference type="Gene3D" id="4.10.410.10">
    <property type="entry name" value="Pancreatic trypsin inhibitor Kunitz domain"/>
    <property type="match status" value="5"/>
</dbReference>
<dbReference type="Pfam" id="PF01391">
    <property type="entry name" value="Collagen"/>
    <property type="match status" value="2"/>
</dbReference>
<evidence type="ECO:0000256" key="6">
    <source>
        <dbReference type="ARBA" id="ARBA00023157"/>
    </source>
</evidence>
<dbReference type="AlphaFoldDB" id="F6WZE9"/>
<dbReference type="Ensembl" id="ENSCINT00000017737.3">
    <property type="protein sequence ID" value="ENSCINP00000017737.3"/>
    <property type="gene ID" value="ENSCING00000008697.3"/>
</dbReference>
<feature type="domain" description="BPTI/Kunitz inhibitor" evidence="10">
    <location>
        <begin position="800"/>
        <end position="850"/>
    </location>
</feature>
<feature type="compositionally biased region" description="Polar residues" evidence="7">
    <location>
        <begin position="176"/>
        <end position="189"/>
    </location>
</feature>
<dbReference type="GO" id="GO:0004867">
    <property type="term" value="F:serine-type endopeptidase inhibitor activity"/>
    <property type="evidence" value="ECO:0000318"/>
    <property type="project" value="GO_Central"/>
</dbReference>
<keyword evidence="13" id="KW-1185">Reference proteome</keyword>
<dbReference type="Pfam" id="PF07546">
    <property type="entry name" value="EMI"/>
    <property type="match status" value="1"/>
</dbReference>
<keyword evidence="5" id="KW-0722">Serine protease inhibitor</keyword>
<dbReference type="CDD" id="cd00109">
    <property type="entry name" value="Kunitz-type"/>
    <property type="match status" value="3"/>
</dbReference>
<dbReference type="PROSITE" id="PS51041">
    <property type="entry name" value="EMI"/>
    <property type="match status" value="1"/>
</dbReference>
<evidence type="ECO:0000259" key="11">
    <source>
        <dbReference type="PROSITE" id="PS51041"/>
    </source>
</evidence>
<dbReference type="GO" id="GO:0005615">
    <property type="term" value="C:extracellular space"/>
    <property type="evidence" value="ECO:0000318"/>
    <property type="project" value="GO_Central"/>
</dbReference>
<gene>
    <name evidence="12" type="primary">LOC100180559</name>
</gene>
<feature type="domain" description="BPTI/Kunitz inhibitor" evidence="10">
    <location>
        <begin position="714"/>
        <end position="764"/>
    </location>
</feature>
<dbReference type="Proteomes" id="UP000008144">
    <property type="component" value="Unassembled WGS sequence"/>
</dbReference>
<dbReference type="FunFam" id="4.10.410.10:FF:000006">
    <property type="entry name" value="Serine peptidase inhibitor, Kunitz type 1"/>
    <property type="match status" value="1"/>
</dbReference>
<dbReference type="InterPro" id="IPR002223">
    <property type="entry name" value="Kunitz_BPTI"/>
</dbReference>
<sequence length="1020" mass="110023">MKKPQYIIAVLILLASVPSEQAAVKSRVTRSNGYAYGSYSSSLYSLHRPSYGVYSQRNSARSSIHTPRGAERNVYSGRFCSYPSVKLVPQRFKNGTQTYLKRVVSQCPWSSLYCNPKVSYVVASRYTYSVRLQSVTTDEWKCCPGFSGDNCENACYNCSSLSNLQEQIDLLSQQISGNSEAGNSQTSGGVVSRGPEGPAGPRGPPGRVGPPGASGTPGRKGEQGLPGRNGADGRQGRRGAKGASGAEGPQGEIGLPGAPGPRGETGDAGTKGERGNTGEKGAAGETGNTGPQGIQGPAGISGTPGISGAVGPQGPPGPPGVCTCGPNNIITQPPPTEPISAAYPRKVEGVQIIGSNSCMYQGQQRSNNELWKSEDCQECLCQDGVVTCFEILCPTIACRFTYKPVGYCCKVCCPNQEVDFVTESSGDIYTDGSDDNTEYNTSEIDENELYSTYPTYETDTPAPTTEMRMDILGCPIAPQPRTSTNIDAVCKLRKDTGPCRGRFTKFYFDKRTRSCRQFTYGGCEGNANNFDSPDDCRRLCVDAANPNRSPPRNGNSNLPSRCYHPVMAGDCRGSNPRFYYDSGTGMCHLFTYGGCGGNENRFFDPTECKRVCGGKPVYPGLGTKAPPPESLVSIDDDIRPRQAGRCREEKLVGPCKARMPRFYFDTNAGRCRLFTYGGCRGNENRFLTPWACRDTCGGAEPVYTEEASDPTTACHLPKVRGPCKGSIPRFYYNPTTNRCQIFVYGGCAGNDNNFETPRQCQALCGGDVSFEYERNTGETARTRSNTLTSSEPPMVPAEFCATPMEEGPCRASLYRYYFNSETQLCSVFVYGGCRGNQNNFMAPEECQAACGGEGFNFTVTTSQQNEVQSITAPREVIAGPPGPPGERGPEGPAGPPGTPGVIPKAATRTAALAKTVKKLKGKVKSCFVRMNIILFDLRERVSSLERSTQLYSNDKSNTATVSGTWVPNGDNIENVVVPDVFNPESQPAEPTPPLFNRRNSPVGRGDNTDFETTERGRREK</sequence>
<dbReference type="Gene3D" id="6.20.200.20">
    <property type="match status" value="1"/>
</dbReference>
<dbReference type="InterPro" id="IPR020901">
    <property type="entry name" value="Prtase_inh_Kunz-CS"/>
</dbReference>
<evidence type="ECO:0000256" key="4">
    <source>
        <dbReference type="ARBA" id="ARBA00022729"/>
    </source>
</evidence>
<feature type="signal peptide" evidence="8">
    <location>
        <begin position="1"/>
        <end position="22"/>
    </location>
</feature>
<name>F6WZE9_CIOIN</name>
<dbReference type="STRING" id="7719.ENSCINP00000017737"/>
<dbReference type="SMART" id="SM00131">
    <property type="entry name" value="KU"/>
    <property type="match status" value="5"/>
</dbReference>
<keyword evidence="3" id="KW-0646">Protease inhibitor</keyword>
<organism evidence="12 13">
    <name type="scientific">Ciona intestinalis</name>
    <name type="common">Transparent sea squirt</name>
    <name type="synonym">Ascidia intestinalis</name>
    <dbReference type="NCBI Taxonomy" id="7719"/>
    <lineage>
        <taxon>Eukaryota</taxon>
        <taxon>Metazoa</taxon>
        <taxon>Chordata</taxon>
        <taxon>Tunicata</taxon>
        <taxon>Ascidiacea</taxon>
        <taxon>Phlebobranchia</taxon>
        <taxon>Cionidae</taxon>
        <taxon>Ciona</taxon>
    </lineage>
</organism>
<evidence type="ECO:0000256" key="5">
    <source>
        <dbReference type="ARBA" id="ARBA00022900"/>
    </source>
</evidence>
<comment type="subcellular location">
    <subcellularLocation>
        <location evidence="1">Secreted</location>
    </subcellularLocation>
</comment>
<dbReference type="OMA" id="DIPAPRC"/>
<feature type="domain" description="BPTI/Kunitz inhibitor" evidence="10">
    <location>
        <begin position="490"/>
        <end position="540"/>
    </location>
</feature>
<evidence type="ECO:0000313" key="12">
    <source>
        <dbReference type="Ensembl" id="ENSCINP00000017737.3"/>
    </source>
</evidence>
<dbReference type="Pfam" id="PF00093">
    <property type="entry name" value="VWC"/>
    <property type="match status" value="1"/>
</dbReference>
<dbReference type="PROSITE" id="PS50279">
    <property type="entry name" value="BPTI_KUNITZ_2"/>
    <property type="match status" value="5"/>
</dbReference>
<evidence type="ECO:0000256" key="8">
    <source>
        <dbReference type="SAM" id="SignalP"/>
    </source>
</evidence>
<evidence type="ECO:0000259" key="10">
    <source>
        <dbReference type="PROSITE" id="PS50279"/>
    </source>
</evidence>
<feature type="compositionally biased region" description="Pro residues" evidence="7">
    <location>
        <begin position="880"/>
        <end position="898"/>
    </location>
</feature>
<dbReference type="InterPro" id="IPR001007">
    <property type="entry name" value="VWF_dom"/>
</dbReference>
<feature type="domain" description="BPTI/Kunitz inhibitor" evidence="10">
    <location>
        <begin position="562"/>
        <end position="612"/>
    </location>
</feature>
<feature type="region of interest" description="Disordered" evidence="7">
    <location>
        <begin position="176"/>
        <end position="324"/>
    </location>
</feature>
<evidence type="ECO:0000313" key="13">
    <source>
        <dbReference type="Proteomes" id="UP000008144"/>
    </source>
</evidence>
<dbReference type="HOGENOM" id="CLU_296120_0_0_1"/>
<keyword evidence="2" id="KW-0964">Secreted</keyword>
<dbReference type="FunFam" id="4.10.410.10:FF:000004">
    <property type="entry name" value="Tissue factor pathway inhibitor"/>
    <property type="match status" value="2"/>
</dbReference>
<dbReference type="PROSITE" id="PS50184">
    <property type="entry name" value="VWFC_2"/>
    <property type="match status" value="1"/>
</dbReference>
<evidence type="ECO:0000256" key="2">
    <source>
        <dbReference type="ARBA" id="ARBA00022525"/>
    </source>
</evidence>
<dbReference type="SUPFAM" id="SSF57362">
    <property type="entry name" value="BPTI-like"/>
    <property type="match status" value="5"/>
</dbReference>
<proteinExistence type="predicted"/>
<feature type="region of interest" description="Disordered" evidence="7">
    <location>
        <begin position="981"/>
        <end position="1020"/>
    </location>
</feature>
<dbReference type="PROSITE" id="PS01208">
    <property type="entry name" value="VWFC_1"/>
    <property type="match status" value="1"/>
</dbReference>
<reference evidence="13" key="1">
    <citation type="journal article" date="2002" name="Science">
        <title>The draft genome of Ciona intestinalis: insights into chordate and vertebrate origins.</title>
        <authorList>
            <person name="Dehal P."/>
            <person name="Satou Y."/>
            <person name="Campbell R.K."/>
            <person name="Chapman J."/>
            <person name="Degnan B."/>
            <person name="De Tomaso A."/>
            <person name="Davidson B."/>
            <person name="Di Gregorio A."/>
            <person name="Gelpke M."/>
            <person name="Goodstein D.M."/>
            <person name="Harafuji N."/>
            <person name="Hastings K.E."/>
            <person name="Ho I."/>
            <person name="Hotta K."/>
            <person name="Huang W."/>
            <person name="Kawashima T."/>
            <person name="Lemaire P."/>
            <person name="Martinez D."/>
            <person name="Meinertzhagen I.A."/>
            <person name="Necula S."/>
            <person name="Nonaka M."/>
            <person name="Putnam N."/>
            <person name="Rash S."/>
            <person name="Saiga H."/>
            <person name="Satake M."/>
            <person name="Terry A."/>
            <person name="Yamada L."/>
            <person name="Wang H.G."/>
            <person name="Awazu S."/>
            <person name="Azumi K."/>
            <person name="Boore J."/>
            <person name="Branno M."/>
            <person name="Chin-Bow S."/>
            <person name="DeSantis R."/>
            <person name="Doyle S."/>
            <person name="Francino P."/>
            <person name="Keys D.N."/>
            <person name="Haga S."/>
            <person name="Hayashi H."/>
            <person name="Hino K."/>
            <person name="Imai K.S."/>
            <person name="Inaba K."/>
            <person name="Kano S."/>
            <person name="Kobayashi K."/>
            <person name="Kobayashi M."/>
            <person name="Lee B.I."/>
            <person name="Makabe K.W."/>
            <person name="Manohar C."/>
            <person name="Matassi G."/>
            <person name="Medina M."/>
            <person name="Mochizuki Y."/>
            <person name="Mount S."/>
            <person name="Morishita T."/>
            <person name="Miura S."/>
            <person name="Nakayama A."/>
            <person name="Nishizaka S."/>
            <person name="Nomoto H."/>
            <person name="Ohta F."/>
            <person name="Oishi K."/>
            <person name="Rigoutsos I."/>
            <person name="Sano M."/>
            <person name="Sasaki A."/>
            <person name="Sasakura Y."/>
            <person name="Shoguchi E."/>
            <person name="Shin-i T."/>
            <person name="Spagnuolo A."/>
            <person name="Stainier D."/>
            <person name="Suzuki M.M."/>
            <person name="Tassy O."/>
            <person name="Takatori N."/>
            <person name="Tokuoka M."/>
            <person name="Yagi K."/>
            <person name="Yoshizaki F."/>
            <person name="Wada S."/>
            <person name="Zhang C."/>
            <person name="Hyatt P.D."/>
            <person name="Larimer F."/>
            <person name="Detter C."/>
            <person name="Doggett N."/>
            <person name="Glavina T."/>
            <person name="Hawkins T."/>
            <person name="Richardson P."/>
            <person name="Lucas S."/>
            <person name="Kohara Y."/>
            <person name="Levine M."/>
            <person name="Satoh N."/>
            <person name="Rokhsar D.S."/>
        </authorList>
    </citation>
    <scope>NUCLEOTIDE SEQUENCE [LARGE SCALE GENOMIC DNA]</scope>
</reference>
<dbReference type="RefSeq" id="XP_026695131.1">
    <property type="nucleotide sequence ID" value="XM_026839330.1"/>
</dbReference>
<dbReference type="SMART" id="SM00214">
    <property type="entry name" value="VWC"/>
    <property type="match status" value="1"/>
</dbReference>
<keyword evidence="6" id="KW-1015">Disulfide bond</keyword>
<accession>F6WZE9</accession>
<dbReference type="Pfam" id="PF00014">
    <property type="entry name" value="Kunitz_BPTI"/>
    <property type="match status" value="5"/>
</dbReference>
<dbReference type="InterPro" id="IPR036880">
    <property type="entry name" value="Kunitz_BPTI_sf"/>
</dbReference>
<dbReference type="PANTHER" id="PTHR10083">
    <property type="entry name" value="KUNITZ-TYPE PROTEASE INHIBITOR-RELATED"/>
    <property type="match status" value="1"/>
</dbReference>
<dbReference type="SUPFAM" id="SSF57603">
    <property type="entry name" value="FnI-like domain"/>
    <property type="match status" value="1"/>
</dbReference>
<dbReference type="InterPro" id="IPR011489">
    <property type="entry name" value="EMI_domain"/>
</dbReference>
<dbReference type="PANTHER" id="PTHR10083:SF381">
    <property type="entry name" value="BPTI_KUNITZ INHIBITOR DOMAIN-CONTAINING PROTEIN"/>
    <property type="match status" value="1"/>
</dbReference>
<evidence type="ECO:0000256" key="7">
    <source>
        <dbReference type="SAM" id="MobiDB-lite"/>
    </source>
</evidence>
<dbReference type="GeneTree" id="ENSGT00940000168743"/>
<feature type="domain" description="VWFC" evidence="9">
    <location>
        <begin position="356"/>
        <end position="413"/>
    </location>
</feature>
<feature type="chain" id="PRO_5030169641" evidence="8">
    <location>
        <begin position="23"/>
        <end position="1020"/>
    </location>
</feature>